<keyword evidence="8 13" id="KW-0472">Membrane</keyword>
<dbReference type="GO" id="GO:0005229">
    <property type="term" value="F:intracellularly calcium-gated chloride channel activity"/>
    <property type="evidence" value="ECO:0007669"/>
    <property type="project" value="TreeGrafter"/>
</dbReference>
<evidence type="ECO:0000256" key="10">
    <source>
        <dbReference type="ARBA" id="ARBA00023180"/>
    </source>
</evidence>
<feature type="transmembrane region" description="Helical" evidence="13">
    <location>
        <begin position="400"/>
        <end position="424"/>
    </location>
</feature>
<keyword evidence="3 13" id="KW-0813">Transport</keyword>
<dbReference type="InterPro" id="IPR006990">
    <property type="entry name" value="Tweety"/>
</dbReference>
<dbReference type="Proteomes" id="UP000887566">
    <property type="component" value="Unplaced"/>
</dbReference>
<proteinExistence type="inferred from homology"/>
<evidence type="ECO:0000256" key="5">
    <source>
        <dbReference type="ARBA" id="ARBA00022692"/>
    </source>
</evidence>
<keyword evidence="11 13" id="KW-0868">Chloride</keyword>
<evidence type="ECO:0000256" key="13">
    <source>
        <dbReference type="RuleBase" id="RU361114"/>
    </source>
</evidence>
<dbReference type="AlphaFoldDB" id="A0A914VZ88"/>
<dbReference type="PANTHER" id="PTHR12424:SF8">
    <property type="entry name" value="PROTEIN TWEETY"/>
    <property type="match status" value="1"/>
</dbReference>
<organism evidence="15 16">
    <name type="scientific">Plectus sambesii</name>
    <dbReference type="NCBI Taxonomy" id="2011161"/>
    <lineage>
        <taxon>Eukaryota</taxon>
        <taxon>Metazoa</taxon>
        <taxon>Ecdysozoa</taxon>
        <taxon>Nematoda</taxon>
        <taxon>Chromadorea</taxon>
        <taxon>Plectida</taxon>
        <taxon>Plectina</taxon>
        <taxon>Plectoidea</taxon>
        <taxon>Plectidae</taxon>
        <taxon>Plectus</taxon>
    </lineage>
</organism>
<feature type="transmembrane region" description="Helical" evidence="13">
    <location>
        <begin position="92"/>
        <end position="112"/>
    </location>
</feature>
<dbReference type="WBParaSite" id="PSAMB.scaffold2789size21286.g19114.t2">
    <property type="protein sequence ID" value="PSAMB.scaffold2789size21286.g19114.t2"/>
    <property type="gene ID" value="PSAMB.scaffold2789size21286.g19114"/>
</dbReference>
<evidence type="ECO:0000256" key="14">
    <source>
        <dbReference type="SAM" id="MobiDB-lite"/>
    </source>
</evidence>
<keyword evidence="12 13" id="KW-0407">Ion channel</keyword>
<dbReference type="GO" id="GO:0072320">
    <property type="term" value="F:volume-sensitive chloride channel activity"/>
    <property type="evidence" value="ECO:0007669"/>
    <property type="project" value="TreeGrafter"/>
</dbReference>
<reference evidence="16" key="1">
    <citation type="submission" date="2022-11" db="UniProtKB">
        <authorList>
            <consortium name="WormBaseParasite"/>
        </authorList>
    </citation>
    <scope>IDENTIFICATION</scope>
</reference>
<evidence type="ECO:0000313" key="16">
    <source>
        <dbReference type="WBParaSite" id="PSAMB.scaffold2789size21286.g19114.t2"/>
    </source>
</evidence>
<feature type="region of interest" description="Disordered" evidence="14">
    <location>
        <begin position="479"/>
        <end position="521"/>
    </location>
</feature>
<evidence type="ECO:0000256" key="8">
    <source>
        <dbReference type="ARBA" id="ARBA00023136"/>
    </source>
</evidence>
<feature type="transmembrane region" description="Helical" evidence="13">
    <location>
        <begin position="47"/>
        <end position="71"/>
    </location>
</feature>
<comment type="function">
    <text evidence="13">Probable chloride channel.</text>
</comment>
<evidence type="ECO:0000256" key="3">
    <source>
        <dbReference type="ARBA" id="ARBA00022448"/>
    </source>
</evidence>
<keyword evidence="7 13" id="KW-0406">Ion transport</keyword>
<protein>
    <recommendedName>
        <fullName evidence="13">Protein tweety homolog</fullName>
    </recommendedName>
</protein>
<feature type="transmembrane region" description="Helical" evidence="13">
    <location>
        <begin position="221"/>
        <end position="244"/>
    </location>
</feature>
<keyword evidence="5 13" id="KW-0812">Transmembrane</keyword>
<sequence length="533" mass="59065">MDVEVEEERAGMSWLIAFLHGFPHVRFSFESVAAVFQPEDGKYREALIFWAAATLLLAALLLIVIIAVWVARCCSRSDQNVKSIRKVRNLSTLLFVVSIFCFISLGLCLFGNEHMNRGVSSAVDSVDDADRNIRLAEVQRQNLNLTNRNITAHLESLATLVKNSSATINETLFNETVVLFKNLSLSVDAVNSSLGQIAAVLTDLKFLRSANDWVERIEFERWVICASLLSIMIVVLFAGAVAFCRRNKKGTVVFSAFGVVIFLVSWMLLALMLALSLGLADYCAAPDPFLERHMSDSSRQTISFYRDCNVTGSHDNVPPAIAVGNVSNFLSQMQTTETSLEAVLQKIFNESAEMKNAVSLLAGDLSLSLKSVGALESTVSCYSFRDDMTRIHNGLCSEGIMGAFILLVSLLLIGVFLFILLLIVCRAWQLFTIRPTDYIEVDEDDPFFPRAHDTSTIPVDIYGTHVYNPRTRFANSIESDTENGRAGGDHETANTTTPLWQRSAPPPAVGQTSTNRSAREMDSIDLRLERFDV</sequence>
<keyword evidence="15" id="KW-1185">Reference proteome</keyword>
<name>A0A914VZ88_9BILA</name>
<keyword evidence="4" id="KW-1003">Cell membrane</keyword>
<keyword evidence="6 13" id="KW-1133">Transmembrane helix</keyword>
<dbReference type="PANTHER" id="PTHR12424">
    <property type="entry name" value="TWEETY-RELATED"/>
    <property type="match status" value="1"/>
</dbReference>
<evidence type="ECO:0000256" key="4">
    <source>
        <dbReference type="ARBA" id="ARBA00022475"/>
    </source>
</evidence>
<dbReference type="GO" id="GO:0034707">
    <property type="term" value="C:chloride channel complex"/>
    <property type="evidence" value="ECO:0007669"/>
    <property type="project" value="UniProtKB-UniRule"/>
</dbReference>
<feature type="transmembrane region" description="Helical" evidence="13">
    <location>
        <begin position="256"/>
        <end position="280"/>
    </location>
</feature>
<evidence type="ECO:0000256" key="12">
    <source>
        <dbReference type="ARBA" id="ARBA00023303"/>
    </source>
</evidence>
<evidence type="ECO:0000256" key="7">
    <source>
        <dbReference type="ARBA" id="ARBA00023065"/>
    </source>
</evidence>
<dbReference type="GO" id="GO:0005886">
    <property type="term" value="C:plasma membrane"/>
    <property type="evidence" value="ECO:0007669"/>
    <property type="project" value="UniProtKB-SubCell"/>
</dbReference>
<evidence type="ECO:0000256" key="1">
    <source>
        <dbReference type="ARBA" id="ARBA00004651"/>
    </source>
</evidence>
<accession>A0A914VZ88</accession>
<evidence type="ECO:0000256" key="6">
    <source>
        <dbReference type="ARBA" id="ARBA00022989"/>
    </source>
</evidence>
<dbReference type="Pfam" id="PF04906">
    <property type="entry name" value="Tweety"/>
    <property type="match status" value="1"/>
</dbReference>
<evidence type="ECO:0000256" key="2">
    <source>
        <dbReference type="ARBA" id="ARBA00009849"/>
    </source>
</evidence>
<evidence type="ECO:0000256" key="11">
    <source>
        <dbReference type="ARBA" id="ARBA00023214"/>
    </source>
</evidence>
<comment type="subcellular location">
    <subcellularLocation>
        <location evidence="1 13">Cell membrane</location>
        <topology evidence="1 13">Multi-pass membrane protein</topology>
    </subcellularLocation>
</comment>
<evidence type="ECO:0000313" key="15">
    <source>
        <dbReference type="Proteomes" id="UP000887566"/>
    </source>
</evidence>
<keyword evidence="9 13" id="KW-0869">Chloride channel</keyword>
<keyword evidence="10" id="KW-0325">Glycoprotein</keyword>
<evidence type="ECO:0000256" key="9">
    <source>
        <dbReference type="ARBA" id="ARBA00023173"/>
    </source>
</evidence>
<comment type="similarity">
    <text evidence="2 13">Belongs to the tweety family.</text>
</comment>